<feature type="transmembrane region" description="Helical" evidence="6">
    <location>
        <begin position="410"/>
        <end position="431"/>
    </location>
</feature>
<dbReference type="FunFam" id="1.20.1720.10:FF:000012">
    <property type="entry name" value="MFS toxin efflux pump (AflT)"/>
    <property type="match status" value="1"/>
</dbReference>
<dbReference type="FunFam" id="1.20.1250.20:FF:000196">
    <property type="entry name" value="MFS toxin efflux pump (AflT)"/>
    <property type="match status" value="1"/>
</dbReference>
<feature type="transmembrane region" description="Helical" evidence="6">
    <location>
        <begin position="175"/>
        <end position="195"/>
    </location>
</feature>
<reference evidence="8" key="1">
    <citation type="journal article" date="2020" name="bioRxiv">
        <title>Genomic and phenotypic heterogeneity of clinical isolates of the human pathogens Aspergillus fumigatus, Aspergillus lentulus and Aspergillus fumigatiaffinis.</title>
        <authorList>
            <person name="dos Santos R.A.C."/>
            <person name="Steenwyk J.L."/>
            <person name="Rivero-Menendez O."/>
            <person name="Mead M.E."/>
            <person name="Silva L.P."/>
            <person name="Bastos R.W."/>
            <person name="Alastruey-Izquierdo A."/>
            <person name="Goldman G.H."/>
            <person name="Rokas A."/>
        </authorList>
    </citation>
    <scope>NUCLEOTIDE SEQUENCE</scope>
    <source>
        <strain evidence="8">CNM-CM6805</strain>
    </source>
</reference>
<keyword evidence="9" id="KW-1185">Reference proteome</keyword>
<keyword evidence="5 6" id="KW-0472">Membrane</keyword>
<feature type="transmembrane region" description="Helical" evidence="6">
    <location>
        <begin position="45"/>
        <end position="64"/>
    </location>
</feature>
<feature type="transmembrane region" description="Helical" evidence="6">
    <location>
        <begin position="316"/>
        <end position="341"/>
    </location>
</feature>
<gene>
    <name evidence="8" type="ORF">CNMCM6805_002747</name>
</gene>
<comment type="subcellular location">
    <subcellularLocation>
        <location evidence="1">Membrane</location>
        <topology evidence="1">Multi-pass membrane protein</topology>
    </subcellularLocation>
</comment>
<feature type="transmembrane region" description="Helical" evidence="6">
    <location>
        <begin position="144"/>
        <end position="163"/>
    </location>
</feature>
<dbReference type="CDD" id="cd17502">
    <property type="entry name" value="MFS_Azr1_MDR_like"/>
    <property type="match status" value="1"/>
</dbReference>
<feature type="domain" description="Major facilitator superfamily (MFS) profile" evidence="7">
    <location>
        <begin position="50"/>
        <end position="544"/>
    </location>
</feature>
<evidence type="ECO:0000256" key="6">
    <source>
        <dbReference type="SAM" id="Phobius"/>
    </source>
</evidence>
<dbReference type="Proteomes" id="UP000653565">
    <property type="component" value="Unassembled WGS sequence"/>
</dbReference>
<evidence type="ECO:0000256" key="1">
    <source>
        <dbReference type="ARBA" id="ARBA00004141"/>
    </source>
</evidence>
<feature type="transmembrane region" description="Helical" evidence="6">
    <location>
        <begin position="207"/>
        <end position="228"/>
    </location>
</feature>
<dbReference type="Gene3D" id="1.20.1250.20">
    <property type="entry name" value="MFS general substrate transporter like domains"/>
    <property type="match status" value="2"/>
</dbReference>
<dbReference type="InterPro" id="IPR036259">
    <property type="entry name" value="MFS_trans_sf"/>
</dbReference>
<keyword evidence="4 6" id="KW-1133">Transmembrane helix</keyword>
<evidence type="ECO:0000256" key="4">
    <source>
        <dbReference type="ARBA" id="ARBA00022989"/>
    </source>
</evidence>
<evidence type="ECO:0000256" key="2">
    <source>
        <dbReference type="ARBA" id="ARBA00007520"/>
    </source>
</evidence>
<sequence length="545" mass="58365">MDLGADHHPADAPPVVEEQSMTIADTEKLSNSTSPDDDSQYPGKIKLLVIISSLNLAMFLVGLDNTIISTAIPKVTDRFHALDDVGWYASAYLLTNCAFQLMWGKLYTFYIVKWIYLIALFLFELGSLICAVSPSSTALIVGRAIAGVGGGGVANGSFLLIAYCVPPRQRPTLIGLMGAMYGLAAIVGPLMGGAFTDNPSLTWRWCFYINLPLGVLPAVIVVAFISPFTGGGKHGKVSLADQLKQMDLPGTLFLLSAIVCLLLALQWGGTMYAWRNGVIIALLVLATAFFVTFGMIQYYSGDLATVPGRILSNRNIWGSSIFGSCVVASFFTMLYYIPIWLQAVKDASPTRSGVMNLPMVLSYVAFSLGSGALTSVIGYYVPFAYLATIFMAIGSGLLSTLKPDSGSAQWIGYQFLFGAGVGCGLQTAFAAPQCVLPLEDIPIGTAIIIFTENLASAVMVSVAQSVFINQLRTHLAKYVPEADSDVILHAGATEIKDLVPADLYNAVIFAYNKALCQTFYAGVALSCCAVLGVLALKWVNLKRKE</sequence>
<dbReference type="GO" id="GO:0022857">
    <property type="term" value="F:transmembrane transporter activity"/>
    <property type="evidence" value="ECO:0007669"/>
    <property type="project" value="InterPro"/>
</dbReference>
<feature type="transmembrane region" description="Helical" evidence="6">
    <location>
        <begin position="519"/>
        <end position="539"/>
    </location>
</feature>
<name>A0A8H4GSZ6_9EURO</name>
<feature type="transmembrane region" description="Helical" evidence="6">
    <location>
        <begin position="379"/>
        <end position="398"/>
    </location>
</feature>
<proteinExistence type="inferred from homology"/>
<dbReference type="PROSITE" id="PS50850">
    <property type="entry name" value="MFS"/>
    <property type="match status" value="1"/>
</dbReference>
<feature type="transmembrane region" description="Helical" evidence="6">
    <location>
        <begin position="248"/>
        <end position="265"/>
    </location>
</feature>
<evidence type="ECO:0000256" key="5">
    <source>
        <dbReference type="ARBA" id="ARBA00023136"/>
    </source>
</evidence>
<comment type="similarity">
    <text evidence="2">Belongs to the major facilitator superfamily. TCR/Tet family.</text>
</comment>
<organism evidence="8 9">
    <name type="scientific">Aspergillus fumigatiaffinis</name>
    <dbReference type="NCBI Taxonomy" id="340414"/>
    <lineage>
        <taxon>Eukaryota</taxon>
        <taxon>Fungi</taxon>
        <taxon>Dikarya</taxon>
        <taxon>Ascomycota</taxon>
        <taxon>Pezizomycotina</taxon>
        <taxon>Eurotiomycetes</taxon>
        <taxon>Eurotiomycetidae</taxon>
        <taxon>Eurotiales</taxon>
        <taxon>Aspergillaceae</taxon>
        <taxon>Aspergillus</taxon>
        <taxon>Aspergillus subgen. Fumigati</taxon>
    </lineage>
</organism>
<dbReference type="PANTHER" id="PTHR23501">
    <property type="entry name" value="MAJOR FACILITATOR SUPERFAMILY"/>
    <property type="match status" value="1"/>
</dbReference>
<evidence type="ECO:0000259" key="7">
    <source>
        <dbReference type="PROSITE" id="PS50850"/>
    </source>
</evidence>
<dbReference type="EMBL" id="JAAAPX010000171">
    <property type="protein sequence ID" value="KAF4227652.1"/>
    <property type="molecule type" value="Genomic_DNA"/>
</dbReference>
<feature type="transmembrane region" description="Helical" evidence="6">
    <location>
        <begin position="85"/>
        <end position="103"/>
    </location>
</feature>
<protein>
    <recommendedName>
        <fullName evidence="7">Major facilitator superfamily (MFS) profile domain-containing protein</fullName>
    </recommendedName>
</protein>
<feature type="transmembrane region" description="Helical" evidence="6">
    <location>
        <begin position="443"/>
        <end position="468"/>
    </location>
</feature>
<feature type="transmembrane region" description="Helical" evidence="6">
    <location>
        <begin position="353"/>
        <end position="373"/>
    </location>
</feature>
<evidence type="ECO:0000313" key="9">
    <source>
        <dbReference type="Proteomes" id="UP000653565"/>
    </source>
</evidence>
<dbReference type="PANTHER" id="PTHR23501:SF199">
    <property type="entry name" value="MFS EFFLUX TRANSPORTER INPD-RELATED"/>
    <property type="match status" value="1"/>
</dbReference>
<accession>A0A8H4GSZ6</accession>
<dbReference type="InterPro" id="IPR020846">
    <property type="entry name" value="MFS_dom"/>
</dbReference>
<keyword evidence="3 6" id="KW-0812">Transmembrane</keyword>
<dbReference type="AlphaFoldDB" id="A0A8H4GSZ6"/>
<evidence type="ECO:0000313" key="8">
    <source>
        <dbReference type="EMBL" id="KAF4227652.1"/>
    </source>
</evidence>
<feature type="transmembrane region" description="Helical" evidence="6">
    <location>
        <begin position="277"/>
        <end position="296"/>
    </location>
</feature>
<reference evidence="8" key="2">
    <citation type="submission" date="2020-04" db="EMBL/GenBank/DDBJ databases">
        <authorList>
            <person name="Santos R.A.C."/>
            <person name="Steenwyk J.L."/>
            <person name="Rivero-Menendez O."/>
            <person name="Mead M.E."/>
            <person name="Silva L.P."/>
            <person name="Bastos R.W."/>
            <person name="Alastruey-Izquierdo A."/>
            <person name="Goldman G.H."/>
            <person name="Rokas A."/>
        </authorList>
    </citation>
    <scope>NUCLEOTIDE SEQUENCE</scope>
    <source>
        <strain evidence="8">CNM-CM6805</strain>
    </source>
</reference>
<dbReference type="GO" id="GO:0005886">
    <property type="term" value="C:plasma membrane"/>
    <property type="evidence" value="ECO:0007669"/>
    <property type="project" value="TreeGrafter"/>
</dbReference>
<comment type="caution">
    <text evidence="8">The sequence shown here is derived from an EMBL/GenBank/DDBJ whole genome shotgun (WGS) entry which is preliminary data.</text>
</comment>
<dbReference type="InterPro" id="IPR011701">
    <property type="entry name" value="MFS"/>
</dbReference>
<dbReference type="SUPFAM" id="SSF103473">
    <property type="entry name" value="MFS general substrate transporter"/>
    <property type="match status" value="1"/>
</dbReference>
<feature type="transmembrane region" description="Helical" evidence="6">
    <location>
        <begin position="109"/>
        <end position="132"/>
    </location>
</feature>
<evidence type="ECO:0000256" key="3">
    <source>
        <dbReference type="ARBA" id="ARBA00022692"/>
    </source>
</evidence>
<dbReference type="Pfam" id="PF07690">
    <property type="entry name" value="MFS_1"/>
    <property type="match status" value="1"/>
</dbReference>